<dbReference type="EMBL" id="KI669462">
    <property type="protein sequence ID" value="OCF58455.1"/>
    <property type="molecule type" value="Genomic_DNA"/>
</dbReference>
<feature type="transmembrane region" description="Helical" evidence="2">
    <location>
        <begin position="119"/>
        <end position="142"/>
    </location>
</feature>
<keyword evidence="2" id="KW-0812">Transmembrane</keyword>
<dbReference type="AlphaFoldDB" id="A0A1B9ISF4"/>
<accession>A0A1B9ISF4</accession>
<sequence>MLFLSHTLIIKRKPSSILTSLTLLSFISLTTAQQALASSSTSTATLDRLKVEVTTETSLRIDSPKVERRFTQHQYIFTSIQRPSSTYFLPQPSQSITTETTTQVVYLPVQPTTSGPSQFLHPLAIILILCSILGFISTLINLPFATFAMSSSSSAKPSSSSSKPSSSSSSSSRPSSSSSGSGSSSSSSSSSKPPPAPQPVPTISANAWMSFFLFCCLVLIILQGPLGLTGGNILPSFSTIPSFGYGYGYGGMPGCAGMVSTYVPWCQQQSVPQTVQQPSQIQVQQVVQNTPGGYGVGPGAMAAPQYQLGGQGGFASPHGGGGWSWYSNAGSVGGPVVRQQPGYYPAQQRTVQYQRPGLQIQINNARGGNTAVPQHVAPQCYYNTCPTDQHRFQYRLPYGYTTSNRCTPWQPWNCNYLPPIFAYAHSLPSPPIPIGNGKNLPIGGDSNVYIQSQHVGSGPVIQPQPIQAIPAVPVTPPPQPILPPPSAIASISNLENAFYPLLVAAIALLVVFDYASQSR</sequence>
<feature type="compositionally biased region" description="Low complexity" evidence="1">
    <location>
        <begin position="153"/>
        <end position="191"/>
    </location>
</feature>
<reference evidence="4 5" key="1">
    <citation type="submission" date="2013-07" db="EMBL/GenBank/DDBJ databases">
        <title>The Genome Sequence of Kwoniella mangroviensis CBS10435.</title>
        <authorList>
            <consortium name="The Broad Institute Genome Sequencing Platform"/>
            <person name="Cuomo C."/>
            <person name="Litvintseva A."/>
            <person name="Chen Y."/>
            <person name="Heitman J."/>
            <person name="Sun S."/>
            <person name="Springer D."/>
            <person name="Dromer F."/>
            <person name="Young S.K."/>
            <person name="Zeng Q."/>
            <person name="Gargeya S."/>
            <person name="Fitzgerald M."/>
            <person name="Abouelleil A."/>
            <person name="Alvarado L."/>
            <person name="Berlin A.M."/>
            <person name="Chapman S.B."/>
            <person name="Dewar J."/>
            <person name="Goldberg J."/>
            <person name="Griggs A."/>
            <person name="Gujja S."/>
            <person name="Hansen M."/>
            <person name="Howarth C."/>
            <person name="Imamovic A."/>
            <person name="Larimer J."/>
            <person name="McCowan C."/>
            <person name="Murphy C."/>
            <person name="Pearson M."/>
            <person name="Priest M."/>
            <person name="Roberts A."/>
            <person name="Saif S."/>
            <person name="Shea T."/>
            <person name="Sykes S."/>
            <person name="Wortman J."/>
            <person name="Nusbaum C."/>
            <person name="Birren B."/>
        </authorList>
    </citation>
    <scope>NUCLEOTIDE SEQUENCE [LARGE SCALE GENOMIC DNA]</scope>
    <source>
        <strain evidence="4 5">CBS 10435</strain>
    </source>
</reference>
<dbReference type="Proteomes" id="UP000092583">
    <property type="component" value="Unassembled WGS sequence"/>
</dbReference>
<feature type="transmembrane region" description="Helical" evidence="2">
    <location>
        <begin position="207"/>
        <end position="228"/>
    </location>
</feature>
<protein>
    <submittedName>
        <fullName evidence="4">Uncharacterized protein</fullName>
    </submittedName>
</protein>
<keyword evidence="2" id="KW-1133">Transmembrane helix</keyword>
<reference evidence="5" key="2">
    <citation type="submission" date="2013-12" db="EMBL/GenBank/DDBJ databases">
        <title>Evolution of pathogenesis and genome organization in the Tremellales.</title>
        <authorList>
            <person name="Cuomo C."/>
            <person name="Litvintseva A."/>
            <person name="Heitman J."/>
            <person name="Chen Y."/>
            <person name="Sun S."/>
            <person name="Springer D."/>
            <person name="Dromer F."/>
            <person name="Young S."/>
            <person name="Zeng Q."/>
            <person name="Chapman S."/>
            <person name="Gujja S."/>
            <person name="Saif S."/>
            <person name="Birren B."/>
        </authorList>
    </citation>
    <scope>NUCLEOTIDE SEQUENCE [LARGE SCALE GENOMIC DNA]</scope>
    <source>
        <strain evidence="5">CBS 10435</strain>
    </source>
</reference>
<keyword evidence="2" id="KW-0472">Membrane</keyword>
<evidence type="ECO:0000256" key="2">
    <source>
        <dbReference type="SAM" id="Phobius"/>
    </source>
</evidence>
<feature type="chain" id="PRO_5008628876" evidence="3">
    <location>
        <begin position="33"/>
        <end position="519"/>
    </location>
</feature>
<evidence type="ECO:0000256" key="3">
    <source>
        <dbReference type="SAM" id="SignalP"/>
    </source>
</evidence>
<keyword evidence="5" id="KW-1185">Reference proteome</keyword>
<dbReference type="OrthoDB" id="2596814at2759"/>
<name>A0A1B9ISF4_9TREE</name>
<gene>
    <name evidence="4" type="ORF">L486_04488</name>
</gene>
<feature type="region of interest" description="Disordered" evidence="1">
    <location>
        <begin position="153"/>
        <end position="198"/>
    </location>
</feature>
<evidence type="ECO:0000256" key="1">
    <source>
        <dbReference type="SAM" id="MobiDB-lite"/>
    </source>
</evidence>
<feature type="signal peptide" evidence="3">
    <location>
        <begin position="1"/>
        <end position="32"/>
    </location>
</feature>
<evidence type="ECO:0000313" key="5">
    <source>
        <dbReference type="Proteomes" id="UP000092583"/>
    </source>
</evidence>
<proteinExistence type="predicted"/>
<feature type="transmembrane region" description="Helical" evidence="2">
    <location>
        <begin position="497"/>
        <end position="515"/>
    </location>
</feature>
<organism evidence="4 5">
    <name type="scientific">Kwoniella mangroviensis CBS 10435</name>
    <dbReference type="NCBI Taxonomy" id="1331196"/>
    <lineage>
        <taxon>Eukaryota</taxon>
        <taxon>Fungi</taxon>
        <taxon>Dikarya</taxon>
        <taxon>Basidiomycota</taxon>
        <taxon>Agaricomycotina</taxon>
        <taxon>Tremellomycetes</taxon>
        <taxon>Tremellales</taxon>
        <taxon>Cryptococcaceae</taxon>
        <taxon>Kwoniella</taxon>
    </lineage>
</organism>
<keyword evidence="3" id="KW-0732">Signal</keyword>
<evidence type="ECO:0000313" key="4">
    <source>
        <dbReference type="EMBL" id="OCF58455.1"/>
    </source>
</evidence>